<evidence type="ECO:0000313" key="19">
    <source>
        <dbReference type="EMBL" id="KPL72995.1"/>
    </source>
</evidence>
<dbReference type="Pfam" id="PF07670">
    <property type="entry name" value="Gate"/>
    <property type="match status" value="2"/>
</dbReference>
<evidence type="ECO:0000256" key="14">
    <source>
        <dbReference type="NCBIfam" id="TIGR00437"/>
    </source>
</evidence>
<dbReference type="InterPro" id="IPR006073">
    <property type="entry name" value="GTP-bd"/>
</dbReference>
<dbReference type="GO" id="GO:0046872">
    <property type="term" value="F:metal ion binding"/>
    <property type="evidence" value="ECO:0007669"/>
    <property type="project" value="UniProtKB-KW"/>
</dbReference>
<dbReference type="Pfam" id="PF17910">
    <property type="entry name" value="FeoB_Cyto"/>
    <property type="match status" value="1"/>
</dbReference>
<dbReference type="InterPro" id="IPR011642">
    <property type="entry name" value="Gate_dom"/>
</dbReference>
<feature type="binding site" evidence="15">
    <location>
        <begin position="142"/>
        <end position="144"/>
    </location>
    <ligand>
        <name>GTP</name>
        <dbReference type="ChEBI" id="CHEBI:37565"/>
        <label>1</label>
    </ligand>
</feature>
<feature type="transmembrane region" description="Helical" evidence="17">
    <location>
        <begin position="382"/>
        <end position="404"/>
    </location>
</feature>
<feature type="binding site" evidence="16">
    <location>
        <position position="22"/>
    </location>
    <ligand>
        <name>Mg(2+)</name>
        <dbReference type="ChEBI" id="CHEBI:18420"/>
        <label>1</label>
    </ligand>
</feature>
<dbReference type="Gene3D" id="1.10.287.1770">
    <property type="match status" value="1"/>
</dbReference>
<keyword evidence="10" id="KW-0406">Ion transport</keyword>
<dbReference type="AlphaFoldDB" id="A0A0P6X147"/>
<dbReference type="PROSITE" id="PS51711">
    <property type="entry name" value="G_FEOB"/>
    <property type="match status" value="1"/>
</dbReference>
<dbReference type="InterPro" id="IPR030389">
    <property type="entry name" value="G_FEOB_dom"/>
</dbReference>
<dbReference type="InterPro" id="IPR011640">
    <property type="entry name" value="Fe2_transport_prot_B_C"/>
</dbReference>
<dbReference type="InterPro" id="IPR003373">
    <property type="entry name" value="Fe2_transport_prot-B"/>
</dbReference>
<evidence type="ECO:0000256" key="13">
    <source>
        <dbReference type="ARBA" id="ARBA00031200"/>
    </source>
</evidence>
<accession>A0A0P6X147</accession>
<evidence type="ECO:0000313" key="20">
    <source>
        <dbReference type="Proteomes" id="UP000050430"/>
    </source>
</evidence>
<feature type="transmembrane region" description="Helical" evidence="17">
    <location>
        <begin position="280"/>
        <end position="300"/>
    </location>
</feature>
<feature type="transmembrane region" description="Helical" evidence="17">
    <location>
        <begin position="416"/>
        <end position="442"/>
    </location>
</feature>
<comment type="function">
    <text evidence="1 17">Probable transporter of a GTP-driven Fe(2+) uptake system.</text>
</comment>
<dbReference type="InterPro" id="IPR027417">
    <property type="entry name" value="P-loop_NTPase"/>
</dbReference>
<keyword evidence="16" id="KW-0460">Magnesium</keyword>
<dbReference type="Pfam" id="PF02421">
    <property type="entry name" value="FeoB_N"/>
    <property type="match status" value="1"/>
</dbReference>
<dbReference type="InterPro" id="IPR050860">
    <property type="entry name" value="FeoB_GTPase"/>
</dbReference>
<evidence type="ECO:0000256" key="16">
    <source>
        <dbReference type="PIRSR" id="PIRSR603373-2"/>
    </source>
</evidence>
<keyword evidence="9 17" id="KW-0408">Iron</keyword>
<dbReference type="PANTHER" id="PTHR43185:SF1">
    <property type="entry name" value="FE(2+) TRANSPORTER FEOB"/>
    <property type="match status" value="1"/>
</dbReference>
<feature type="domain" description="FeoB-type G" evidence="18">
    <location>
        <begin position="1"/>
        <end position="162"/>
    </location>
</feature>
<feature type="transmembrane region" description="Helical" evidence="17">
    <location>
        <begin position="621"/>
        <end position="644"/>
    </location>
</feature>
<comment type="caution">
    <text evidence="19">The sequence shown here is derived from an EMBL/GenBank/DDBJ whole genome shotgun (WGS) entry which is preliminary data.</text>
</comment>
<keyword evidence="5 17" id="KW-0410">Iron transport</keyword>
<evidence type="ECO:0000259" key="18">
    <source>
        <dbReference type="PROSITE" id="PS51711"/>
    </source>
</evidence>
<dbReference type="Gene3D" id="3.40.50.300">
    <property type="entry name" value="P-loop containing nucleotide triphosphate hydrolases"/>
    <property type="match status" value="1"/>
</dbReference>
<name>A0A0P6X147_9CHLR</name>
<keyword evidence="12 17" id="KW-0472">Membrane</keyword>
<evidence type="ECO:0000256" key="12">
    <source>
        <dbReference type="ARBA" id="ARBA00023136"/>
    </source>
</evidence>
<dbReference type="STRING" id="229920.ADM99_06605"/>
<keyword evidence="8 17" id="KW-1133">Transmembrane helix</keyword>
<proteinExistence type="inferred from homology"/>
<feature type="transmembrane region" description="Helical" evidence="17">
    <location>
        <begin position="588"/>
        <end position="615"/>
    </location>
</feature>
<sequence length="652" mass="70765">MVIALAGQPNVGKSTVFNLLTGLNQHVGNWAGKTIDLKSGGFMVGDTSITLVDLPGTYSLTANSEEERIARDFILKEHPDLAIVVVDAANLERSLYLLAEVLLLPVPVILALNMMDVAGQEGIQVEPGVLESALGIPVAPMSAAHNQGIDALLAVIREYLDGKMPFNPKKPSISDEHKGILAEIVEQINGYTPEGYPTKWVALKLLEGDEELAGLIEKNLPAANWQKVAALLYEHEDAVLDIAGERYEWIARMVRAAVVEPRITRGSLTSRLDQVLTHPVFGSLILALVLGGVFFVTYAIGSPLQSWLGRGVEALTEWLRVQMANSPDWLSHLITDGVLGGVGLVLTFLPILAIFYIALGLLEDTGYMARIAYLTDRWMHRLGLHGKSFLPLLLGFGCNVPAVFGTRIIESRRSRLLTILLIPLIPCTARMAVITILTPIFFPVHSALVAWGLVAGNLVILMLLGLALHSLILKNEHVAFIMELPLYHVPNMKTIGIYVWQNLLSFLQKAGTVILGGSLVIWGLSYFPTGEVMTSYLSYAGRFLEPIGLWMGLPWPVLLAILTSVVAKENTIATLGILYGDVVKVLPTLLTASSALALLAFQMLFIPCLGTIAAIHEETKSLMWTIVSAVMMLSLSIGAGVLIYKVGLLLFG</sequence>
<feature type="transmembrane region" description="Helical" evidence="17">
    <location>
        <begin position="448"/>
        <end position="473"/>
    </location>
</feature>
<reference evidence="19 20" key="1">
    <citation type="submission" date="2015-07" db="EMBL/GenBank/DDBJ databases">
        <title>Genome sequence of Leptolinea tardivitalis DSM 16556.</title>
        <authorList>
            <person name="Hemp J."/>
            <person name="Ward L.M."/>
            <person name="Pace L.A."/>
            <person name="Fischer W.W."/>
        </authorList>
    </citation>
    <scope>NUCLEOTIDE SEQUENCE [LARGE SCALE GENOMIC DNA]</scope>
    <source>
        <strain evidence="19 20">YMTK-2</strain>
    </source>
</reference>
<dbReference type="NCBIfam" id="TIGR00437">
    <property type="entry name" value="feoB"/>
    <property type="match status" value="1"/>
</dbReference>
<gene>
    <name evidence="19" type="ORF">ADM99_06605</name>
</gene>
<evidence type="ECO:0000256" key="1">
    <source>
        <dbReference type="ARBA" id="ARBA00003926"/>
    </source>
</evidence>
<feature type="binding site" evidence="16">
    <location>
        <position position="18"/>
    </location>
    <ligand>
        <name>Mg(2+)</name>
        <dbReference type="ChEBI" id="CHEBI:18420"/>
        <label>2</label>
    </ligand>
</feature>
<keyword evidence="11 15" id="KW-0342">GTP-binding</keyword>
<keyword evidence="16" id="KW-0479">Metal-binding</keyword>
<feature type="binding site" evidence="15">
    <location>
        <begin position="113"/>
        <end position="116"/>
    </location>
    <ligand>
        <name>GTP</name>
        <dbReference type="ChEBI" id="CHEBI:37565"/>
        <label>1</label>
    </ligand>
</feature>
<evidence type="ECO:0000256" key="2">
    <source>
        <dbReference type="ARBA" id="ARBA00004651"/>
    </source>
</evidence>
<dbReference type="Pfam" id="PF07664">
    <property type="entry name" value="FeoB_C"/>
    <property type="match status" value="1"/>
</dbReference>
<feature type="binding site" evidence="15">
    <location>
        <begin position="53"/>
        <end position="56"/>
    </location>
    <ligand>
        <name>GTP</name>
        <dbReference type="ChEBI" id="CHEBI:37565"/>
        <label>1</label>
    </ligand>
</feature>
<dbReference type="EMBL" id="LGCK01000007">
    <property type="protein sequence ID" value="KPL72995.1"/>
    <property type="molecule type" value="Genomic_DNA"/>
</dbReference>
<feature type="binding site" evidence="16">
    <location>
        <position position="21"/>
    </location>
    <ligand>
        <name>Mg(2+)</name>
        <dbReference type="ChEBI" id="CHEBI:18420"/>
        <label>2</label>
    </ligand>
</feature>
<keyword evidence="3 17" id="KW-0813">Transport</keyword>
<dbReference type="CDD" id="cd01879">
    <property type="entry name" value="FeoB"/>
    <property type="match status" value="1"/>
</dbReference>
<evidence type="ECO:0000256" key="10">
    <source>
        <dbReference type="ARBA" id="ARBA00023065"/>
    </source>
</evidence>
<feature type="transmembrane region" description="Helical" evidence="17">
    <location>
        <begin position="547"/>
        <end position="567"/>
    </location>
</feature>
<feature type="transmembrane region" description="Helical" evidence="17">
    <location>
        <begin position="338"/>
        <end position="362"/>
    </location>
</feature>
<dbReference type="Proteomes" id="UP000050430">
    <property type="component" value="Unassembled WGS sequence"/>
</dbReference>
<feature type="transmembrane region" description="Helical" evidence="17">
    <location>
        <begin position="510"/>
        <end position="527"/>
    </location>
</feature>
<organism evidence="19 20">
    <name type="scientific">Leptolinea tardivitalis</name>
    <dbReference type="NCBI Taxonomy" id="229920"/>
    <lineage>
        <taxon>Bacteria</taxon>
        <taxon>Bacillati</taxon>
        <taxon>Chloroflexota</taxon>
        <taxon>Anaerolineae</taxon>
        <taxon>Anaerolineales</taxon>
        <taxon>Anaerolineaceae</taxon>
        <taxon>Leptolinea</taxon>
    </lineage>
</organism>
<keyword evidence="7 15" id="KW-0547">Nucleotide-binding</keyword>
<keyword evidence="20" id="KW-1185">Reference proteome</keyword>
<evidence type="ECO:0000256" key="9">
    <source>
        <dbReference type="ARBA" id="ARBA00023004"/>
    </source>
</evidence>
<evidence type="ECO:0000256" key="17">
    <source>
        <dbReference type="RuleBase" id="RU362098"/>
    </source>
</evidence>
<dbReference type="GO" id="GO:0015093">
    <property type="term" value="F:ferrous iron transmembrane transporter activity"/>
    <property type="evidence" value="ECO:0007669"/>
    <property type="project" value="UniProtKB-UniRule"/>
</dbReference>
<dbReference type="SUPFAM" id="SSF52540">
    <property type="entry name" value="P-loop containing nucleoside triphosphate hydrolases"/>
    <property type="match status" value="1"/>
</dbReference>
<dbReference type="PANTHER" id="PTHR43185">
    <property type="entry name" value="FERROUS IRON TRANSPORT PROTEIN B"/>
    <property type="match status" value="1"/>
</dbReference>
<dbReference type="PATRIC" id="fig|229920.5.peg.1292"/>
<feature type="binding site" evidence="15">
    <location>
        <begin position="32"/>
        <end position="36"/>
    </location>
    <ligand>
        <name>GTP</name>
        <dbReference type="ChEBI" id="CHEBI:37565"/>
        <label>1</label>
    </ligand>
</feature>
<evidence type="ECO:0000256" key="7">
    <source>
        <dbReference type="ARBA" id="ARBA00022741"/>
    </source>
</evidence>
<evidence type="ECO:0000256" key="15">
    <source>
        <dbReference type="PIRSR" id="PIRSR603373-1"/>
    </source>
</evidence>
<protein>
    <recommendedName>
        <fullName evidence="13 14">Ferrous iron transport protein B</fullName>
    </recommendedName>
</protein>
<evidence type="ECO:0000256" key="3">
    <source>
        <dbReference type="ARBA" id="ARBA00022448"/>
    </source>
</evidence>
<comment type="similarity">
    <text evidence="17">Belongs to the TRAFAC class TrmE-Era-EngA-EngB-Septin-like GTPase superfamily. FeoB GTPase (TC 9.A.8) family.</text>
</comment>
<dbReference type="GO" id="GO:0005525">
    <property type="term" value="F:GTP binding"/>
    <property type="evidence" value="ECO:0007669"/>
    <property type="project" value="UniProtKB-KW"/>
</dbReference>
<evidence type="ECO:0000256" key="6">
    <source>
        <dbReference type="ARBA" id="ARBA00022692"/>
    </source>
</evidence>
<keyword evidence="4" id="KW-1003">Cell membrane</keyword>
<evidence type="ECO:0000256" key="11">
    <source>
        <dbReference type="ARBA" id="ARBA00023134"/>
    </source>
</evidence>
<evidence type="ECO:0000256" key="5">
    <source>
        <dbReference type="ARBA" id="ARBA00022496"/>
    </source>
</evidence>
<dbReference type="InterPro" id="IPR041069">
    <property type="entry name" value="FeoB_Cyto"/>
</dbReference>
<comment type="subcellular location">
    <subcellularLocation>
        <location evidence="17">Cell inner membrane</location>
        <topology evidence="17">Multi-pass membrane protein</topology>
    </subcellularLocation>
    <subcellularLocation>
        <location evidence="2">Cell membrane</location>
        <topology evidence="2">Multi-pass membrane protein</topology>
    </subcellularLocation>
</comment>
<evidence type="ECO:0000256" key="8">
    <source>
        <dbReference type="ARBA" id="ARBA00022989"/>
    </source>
</evidence>
<dbReference type="GO" id="GO:0005886">
    <property type="term" value="C:plasma membrane"/>
    <property type="evidence" value="ECO:0007669"/>
    <property type="project" value="UniProtKB-SubCell"/>
</dbReference>
<dbReference type="PRINTS" id="PR00326">
    <property type="entry name" value="GTP1OBG"/>
</dbReference>
<keyword evidence="6 17" id="KW-0812">Transmembrane</keyword>
<feature type="binding site" evidence="15">
    <location>
        <begin position="7"/>
        <end position="14"/>
    </location>
    <ligand>
        <name>GTP</name>
        <dbReference type="ChEBI" id="CHEBI:37565"/>
        <label>1</label>
    </ligand>
</feature>
<evidence type="ECO:0000256" key="4">
    <source>
        <dbReference type="ARBA" id="ARBA00022475"/>
    </source>
</evidence>